<dbReference type="SUPFAM" id="SSF54736">
    <property type="entry name" value="ClpS-like"/>
    <property type="match status" value="1"/>
</dbReference>
<proteinExistence type="inferred from homology"/>
<comment type="similarity">
    <text evidence="2">Belongs to the bacterial ribosomal protein bL12 family.</text>
</comment>
<dbReference type="CDD" id="cd00653">
    <property type="entry name" value="RNA_pol_B_RPB2"/>
    <property type="match status" value="1"/>
</dbReference>
<dbReference type="InterPro" id="IPR007120">
    <property type="entry name" value="DNA-dir_RNAP_su2_dom"/>
</dbReference>
<evidence type="ECO:0000256" key="5">
    <source>
        <dbReference type="ARBA" id="ARBA00022695"/>
    </source>
</evidence>
<dbReference type="Pfam" id="PF04565">
    <property type="entry name" value="RNA_pol_Rpb2_3"/>
    <property type="match status" value="1"/>
</dbReference>
<comment type="similarity">
    <text evidence="1 14">Belongs to the RNA polymerase beta chain family.</text>
</comment>
<dbReference type="FunFam" id="2.40.50.100:FF:000006">
    <property type="entry name" value="DNA-directed RNA polymerase subunit beta"/>
    <property type="match status" value="1"/>
</dbReference>
<dbReference type="SUPFAM" id="SSF64484">
    <property type="entry name" value="beta and beta-prime subunits of DNA dependent RNA-polymerase"/>
    <property type="match status" value="2"/>
</dbReference>
<dbReference type="InterPro" id="IPR014724">
    <property type="entry name" value="RNA_pol_RPB2_OB-fold"/>
</dbReference>
<evidence type="ECO:0000256" key="6">
    <source>
        <dbReference type="ARBA" id="ARBA00022723"/>
    </source>
</evidence>
<keyword evidence="11" id="KW-0687">Ribonucleoprotein</keyword>
<dbReference type="FunFam" id="2.40.270.10:FF:000003">
    <property type="entry name" value="DNA-directed RNA polymerase subunit beta"/>
    <property type="match status" value="1"/>
</dbReference>
<keyword evidence="10 13" id="KW-0804">Transcription</keyword>
<dbReference type="GO" id="GO:1990904">
    <property type="term" value="C:ribonucleoprotein complex"/>
    <property type="evidence" value="ECO:0007669"/>
    <property type="project" value="UniProtKB-KW"/>
</dbReference>
<comment type="catalytic activity">
    <reaction evidence="12 13">
        <text>RNA(n) + a ribonucleoside 5'-triphosphate = RNA(n+1) + diphosphate</text>
        <dbReference type="Rhea" id="RHEA:21248"/>
        <dbReference type="Rhea" id="RHEA-COMP:14527"/>
        <dbReference type="Rhea" id="RHEA-COMP:17342"/>
        <dbReference type="ChEBI" id="CHEBI:33019"/>
        <dbReference type="ChEBI" id="CHEBI:61557"/>
        <dbReference type="ChEBI" id="CHEBI:140395"/>
        <dbReference type="EC" id="2.7.7.6"/>
    </reaction>
</comment>
<dbReference type="Pfam" id="PF04560">
    <property type="entry name" value="RNA_pol_Rpb2_7"/>
    <property type="match status" value="1"/>
</dbReference>
<evidence type="ECO:0000256" key="11">
    <source>
        <dbReference type="ARBA" id="ARBA00023274"/>
    </source>
</evidence>
<dbReference type="Gene3D" id="3.30.1390.10">
    <property type="match status" value="1"/>
</dbReference>
<dbReference type="Gene3D" id="2.40.270.10">
    <property type="entry name" value="DNA-directed RNA polymerase, subunit 2, domain 6"/>
    <property type="match status" value="2"/>
</dbReference>
<dbReference type="InterPro" id="IPR014719">
    <property type="entry name" value="Ribosomal_bL12_C/ClpS-like"/>
</dbReference>
<dbReference type="NCBIfam" id="NF001616">
    <property type="entry name" value="PRK00405.1"/>
    <property type="match status" value="1"/>
</dbReference>
<dbReference type="PROSITE" id="PS01166">
    <property type="entry name" value="RNA_POL_BETA"/>
    <property type="match status" value="1"/>
</dbReference>
<dbReference type="FunFam" id="4.10.860.120:FF:000001">
    <property type="entry name" value="DNA-directed RNA polymerase subunit beta"/>
    <property type="match status" value="1"/>
</dbReference>
<dbReference type="Pfam" id="PF00562">
    <property type="entry name" value="RNA_pol_Rpb2_6"/>
    <property type="match status" value="1"/>
</dbReference>
<dbReference type="EnsemblMetazoa" id="GPPI048665-RA">
    <property type="protein sequence ID" value="GPPI048665-PA"/>
    <property type="gene ID" value="GPPI048665"/>
</dbReference>
<evidence type="ECO:0000256" key="8">
    <source>
        <dbReference type="ARBA" id="ARBA00022842"/>
    </source>
</evidence>
<dbReference type="InterPro" id="IPR007121">
    <property type="entry name" value="RNA_pol_bsu_CS"/>
</dbReference>
<keyword evidence="8" id="KW-0460">Magnesium</keyword>
<keyword evidence="4 13" id="KW-0808">Transferase</keyword>
<protein>
    <recommendedName>
        <fullName evidence="13 14">Multifunctional fusion protein</fullName>
    </recommendedName>
    <domain>
        <recommendedName>
            <fullName evidence="13">DNA-directed RNA polymerase subunit</fullName>
            <ecNumber evidence="13">2.7.7.6</ecNumber>
        </recommendedName>
    </domain>
    <domain>
        <recommendedName>
            <fullName evidence="14">DNA-directed RNA polymerase subunit beta</fullName>
        </recommendedName>
    </domain>
</protein>
<dbReference type="Gene3D" id="2.40.50.100">
    <property type="match status" value="1"/>
</dbReference>
<dbReference type="InterPro" id="IPR000206">
    <property type="entry name" value="Ribosomal_bL12"/>
</dbReference>
<comment type="similarity">
    <text evidence="13">Belongs to the RNA polymerase beta' chain family.</text>
</comment>
<evidence type="ECO:0000256" key="4">
    <source>
        <dbReference type="ARBA" id="ARBA00022679"/>
    </source>
</evidence>
<evidence type="ECO:0000256" key="1">
    <source>
        <dbReference type="ARBA" id="ARBA00006835"/>
    </source>
</evidence>
<dbReference type="FunFam" id="3.90.1110.10:FF:000004">
    <property type="entry name" value="DNA-directed RNA polymerase subunit beta"/>
    <property type="match status" value="1"/>
</dbReference>
<keyword evidence="3 13" id="KW-0240">DNA-directed RNA polymerase</keyword>
<evidence type="ECO:0000313" key="17">
    <source>
        <dbReference type="Proteomes" id="UP000092460"/>
    </source>
</evidence>
<dbReference type="SMART" id="SM00663">
    <property type="entry name" value="RPOLA_N"/>
    <property type="match status" value="1"/>
</dbReference>
<dbReference type="Gene3D" id="3.90.1800.10">
    <property type="entry name" value="RNA polymerase alpha subunit dimerisation domain"/>
    <property type="match status" value="1"/>
</dbReference>
<dbReference type="InterPro" id="IPR006592">
    <property type="entry name" value="RNA_pol_N"/>
</dbReference>
<dbReference type="Gene3D" id="4.10.860.120">
    <property type="entry name" value="RNA polymerase II, clamp domain"/>
    <property type="match status" value="1"/>
</dbReference>
<name>A0A1B0C484_9MUSC</name>
<dbReference type="GO" id="GO:0005840">
    <property type="term" value="C:ribosome"/>
    <property type="evidence" value="ECO:0007669"/>
    <property type="project" value="UniProtKB-KW"/>
</dbReference>
<dbReference type="InterPro" id="IPR007644">
    <property type="entry name" value="RNA_pol_bsu_protrusion"/>
</dbReference>
<dbReference type="FunFam" id="3.90.1110.10:FF:000001">
    <property type="entry name" value="DNA-directed RNA polymerase subunit beta"/>
    <property type="match status" value="1"/>
</dbReference>
<dbReference type="InterPro" id="IPR036235">
    <property type="entry name" value="Ribosomal_bL12_oligo_N_sf"/>
</dbReference>
<dbReference type="GO" id="GO:0003899">
    <property type="term" value="F:DNA-directed RNA polymerase activity"/>
    <property type="evidence" value="ECO:0007669"/>
    <property type="project" value="UniProtKB-EC"/>
</dbReference>
<evidence type="ECO:0000256" key="13">
    <source>
        <dbReference type="RuleBase" id="RU004279"/>
    </source>
</evidence>
<evidence type="ECO:0000256" key="3">
    <source>
        <dbReference type="ARBA" id="ARBA00022478"/>
    </source>
</evidence>
<dbReference type="InterPro" id="IPR044893">
    <property type="entry name" value="RNA_pol_Rpb1_clamp_domain"/>
</dbReference>
<sequence>MSITKQQILDAVAEMSVLEISEMVSMMEKKFGVSSIASNIASESNTSKKSEEKSEFEVSLSEIGKNKISVIKVVRSELNLGLKEAKDLVESSLPVILKSGLKRDPNGLYGLEAALCSIFPIKSYNKNAELKYVSYRLGEPVFDVKECQIRSATFSAPLRVVLRLVVYDDESKNIVKNIKEQEVYMGEIPLMTHNGTFIINGTERVVVSQLHRSPGVFFDSDKGKTHSSGKVLYNARIIPYRGSWLDFEFDAKDHLFVRIDRRRKLPVTVLLKALNINIEEMLSIFFESVTYYIDKKELFMHLIPKRLRGETALFDIISQKKIYIEKGRRITAKHIRKLEIDNVSKIQVPFEYIIGKVVIQDYIDEKSNKIIITANTEITTETVLKLQKSGFKSIKTLFTNDLDHGSYISETLRIDSTYDQTSALIEIYRMMRPGEPPTKEASENLFENLFFSEDRYDLSSVGRMKFNRSLARDTSNGSSLLSKTDIIDVIKRLIDIRNGKSEIDDIDHLGNRRIRSVGEMAENQFRIGLVRVERAVKERLSLGDLDTIMPQDMINAKPISAAVKEFFGSSQLSQFMDQNNPLSEITHKRRISALGPGGLTRERAGFEVRDVHPTHYGRVCPIETPEGPNIGLINSLSVYARTNEYGFLETPYRRVQNSIVTDDIHYLSAIEEGKFIIAQANTNLDINGHLIDDFVTCRHKGESSLFSPSEVHYMDVSTQQIVSVGASLIPFLEHDDANRALMGANMQRQAVPTLRTEKPLVGTGMERVVAVDSGVTAVAKRGGIIQYVDASRIIVKVNYKEILHGEVGVDIYHLTKYVRSNQNTCINQIPCIFLGDKIERGDVLADGPSTDLGELALGQNMRIAFMPWNGYNFEDSMLVSERVVHEDRFTTIHIQELACMSRDTKLGAEEITSDIPNISENALLKLDASGIVYIGAEVKGGDILVGKVTPKGETQLTPEEKLLRAIFGEKASDVKDSSLRVPNGVSGTVIDVEIFTRDGVKKDKRALEIEEMQLKIAKKNLLEELEIFKISLQMQIIQILKNNNINTDILLNILKGNMDREIFKDQNIKLKLTTLVKKYSNLQKEFENKLEIKRKKIVQGDDLAPGVLKIVKVYLAVKRQIQPGDKMAGRHGNKGVISKITPIEDMPYDKNGIPVDMVLNPLGVPSRMNIGQILEAHLGLAAKGIGDMIDNMLKTNKKISKIRKFIQDAYNLGNGIRQKINLEKFSDLEIIKLANNLKYGMPVSTPVFDGAKEKEIKELLDFSNCPTSGQITLFDGQTGEKFDRPVTVGYMYMLKLNHLVDDKMHARSTGSYSLVTQQPLGGKAQFGGQRFGEMEVWALEAYGAAYTLQEMLTVKSDDVNGRTKMYKNIVDGSHLMEPGMPESFNVLLKEIRSLGINIELEEKEFDAIKIALASPDMIRSWSFGEIKKPETINYRTFKPERDGLFCARIFGPVKDYECLCGKYKRLKHRGVVCEKCGVEVTQTKVRRERMGHIELASPTAHIWFLKSLPSRIGLLLDMPLRDIERVLYFESYVVIEEGMTNLNQRKILTEEQYLDALEEFGDEFDAKMGAEAIQDLLKNMNLKETCNQIRQELLEINSETKRKKLTKRIKLLEAFIQSGNKPEWMILNVLPVLPPDLRPLVPLDGGRFATSDLNDLYRRVINRNNRLKRLLDLAAPDIIVRNEKRMLQEAVDALLDNGRRGRAITGSNKRPLKSLADMIKGKQGRFRQNLLGKRVDYS</sequence>
<reference evidence="17" key="1">
    <citation type="submission" date="2015-01" db="EMBL/GenBank/DDBJ databases">
        <authorList>
            <person name="Aksoy S."/>
            <person name="Warren W."/>
            <person name="Wilson R.K."/>
        </authorList>
    </citation>
    <scope>NUCLEOTIDE SEQUENCE [LARGE SCALE GENOMIC DNA]</scope>
    <source>
        <strain evidence="17">IAEA</strain>
    </source>
</reference>
<keyword evidence="17" id="KW-1185">Reference proteome</keyword>
<dbReference type="GO" id="GO:0006412">
    <property type="term" value="P:translation"/>
    <property type="evidence" value="ECO:0007669"/>
    <property type="project" value="InterPro"/>
</dbReference>
<accession>A0A1B0C484</accession>
<dbReference type="HAMAP" id="MF_01321">
    <property type="entry name" value="RNApol_bact_RpoB"/>
    <property type="match status" value="1"/>
</dbReference>
<dbReference type="STRING" id="67801.A0A1B0C484"/>
<evidence type="ECO:0000259" key="15">
    <source>
        <dbReference type="SMART" id="SM00663"/>
    </source>
</evidence>
<dbReference type="InterPro" id="IPR037034">
    <property type="entry name" value="RNA_pol_Rpb2_2_sf"/>
</dbReference>
<evidence type="ECO:0000256" key="10">
    <source>
        <dbReference type="ARBA" id="ARBA00023163"/>
    </source>
</evidence>
<dbReference type="SUPFAM" id="SSF48300">
    <property type="entry name" value="Ribosomal protein L7/12, oligomerisation (N-terminal) domain"/>
    <property type="match status" value="1"/>
</dbReference>
<dbReference type="NCBIfam" id="TIGR00855">
    <property type="entry name" value="L12"/>
    <property type="match status" value="1"/>
</dbReference>
<dbReference type="GO" id="GO:0003677">
    <property type="term" value="F:DNA binding"/>
    <property type="evidence" value="ECO:0007669"/>
    <property type="project" value="InterPro"/>
</dbReference>
<dbReference type="FunFam" id="2.40.270.10:FF:000004">
    <property type="entry name" value="DNA-directed RNA polymerase subunit beta"/>
    <property type="match status" value="1"/>
</dbReference>
<dbReference type="GO" id="GO:0032549">
    <property type="term" value="F:ribonucleoside binding"/>
    <property type="evidence" value="ECO:0007669"/>
    <property type="project" value="InterPro"/>
</dbReference>
<dbReference type="Gene3D" id="3.90.1100.10">
    <property type="match status" value="1"/>
</dbReference>
<organism evidence="16 17">
    <name type="scientific">Glossina palpalis gambiensis</name>
    <dbReference type="NCBI Taxonomy" id="67801"/>
    <lineage>
        <taxon>Eukaryota</taxon>
        <taxon>Metazoa</taxon>
        <taxon>Ecdysozoa</taxon>
        <taxon>Arthropoda</taxon>
        <taxon>Hexapoda</taxon>
        <taxon>Insecta</taxon>
        <taxon>Pterygota</taxon>
        <taxon>Neoptera</taxon>
        <taxon>Endopterygota</taxon>
        <taxon>Diptera</taxon>
        <taxon>Brachycera</taxon>
        <taxon>Muscomorpha</taxon>
        <taxon>Hippoboscoidea</taxon>
        <taxon>Glossinidae</taxon>
        <taxon>Glossina</taxon>
    </lineage>
</organism>
<dbReference type="PANTHER" id="PTHR20856">
    <property type="entry name" value="DNA-DIRECTED RNA POLYMERASE I SUBUNIT 2"/>
    <property type="match status" value="1"/>
</dbReference>
<dbReference type="GO" id="GO:0003735">
    <property type="term" value="F:structural constituent of ribosome"/>
    <property type="evidence" value="ECO:0007669"/>
    <property type="project" value="InterPro"/>
</dbReference>
<evidence type="ECO:0000313" key="16">
    <source>
        <dbReference type="EnsemblMetazoa" id="GPPI048665-PA"/>
    </source>
</evidence>
<dbReference type="Proteomes" id="UP000092460">
    <property type="component" value="Unassembled WGS sequence"/>
</dbReference>
<dbReference type="InterPro" id="IPR010243">
    <property type="entry name" value="RNA_pol_bsu_bac"/>
</dbReference>
<dbReference type="FunFam" id="2.40.50.150:FF:000001">
    <property type="entry name" value="DNA-directed RNA polymerase subunit beta"/>
    <property type="match status" value="1"/>
</dbReference>
<dbReference type="Pfam" id="PF04561">
    <property type="entry name" value="RNA_pol_Rpb2_2"/>
    <property type="match status" value="2"/>
</dbReference>
<reference evidence="16" key="2">
    <citation type="submission" date="2020-05" db="UniProtKB">
        <authorList>
            <consortium name="EnsemblMetazoa"/>
        </authorList>
    </citation>
    <scope>IDENTIFICATION</scope>
    <source>
        <strain evidence="16">IAEA</strain>
    </source>
</reference>
<dbReference type="InterPro" id="IPR007641">
    <property type="entry name" value="RNA_pol_Rpb2_7"/>
</dbReference>
<dbReference type="Pfam" id="PF16320">
    <property type="entry name" value="Ribosomal_L12_N"/>
    <property type="match status" value="1"/>
</dbReference>
<evidence type="ECO:0000256" key="9">
    <source>
        <dbReference type="ARBA" id="ARBA00022980"/>
    </source>
</evidence>
<dbReference type="InterPro" id="IPR007642">
    <property type="entry name" value="RNA_pol_Rpb2_2"/>
</dbReference>
<dbReference type="InterPro" id="IPR007645">
    <property type="entry name" value="RNA_pol_Rpb2_3"/>
</dbReference>
<evidence type="ECO:0000256" key="14">
    <source>
        <dbReference type="RuleBase" id="RU363031"/>
    </source>
</evidence>
<keyword evidence="6" id="KW-0479">Metal-binding</keyword>
<dbReference type="Pfam" id="PF04563">
    <property type="entry name" value="RNA_pol_Rpb2_1"/>
    <property type="match status" value="1"/>
</dbReference>
<dbReference type="Pfam" id="PF10385">
    <property type="entry name" value="RNA_pol_Rpb2_45"/>
    <property type="match status" value="1"/>
</dbReference>
<dbReference type="EC" id="2.7.7.6" evidence="13"/>
<dbReference type="VEuPathDB" id="VectorBase:GPPI048665"/>
<dbReference type="InterPro" id="IPR008932">
    <property type="entry name" value="Ribosomal_bL12_oligo"/>
</dbReference>
<dbReference type="Pfam" id="PF04997">
    <property type="entry name" value="RNA_pol_Rpb1_1"/>
    <property type="match status" value="1"/>
</dbReference>
<dbReference type="FunFam" id="3.90.1800.10:FF:000001">
    <property type="entry name" value="DNA-directed RNA polymerase subunit beta"/>
    <property type="match status" value="1"/>
</dbReference>
<feature type="domain" description="RNA polymerase N-terminal" evidence="15">
    <location>
        <begin position="1623"/>
        <end position="1738"/>
    </location>
</feature>
<evidence type="ECO:0000256" key="2">
    <source>
        <dbReference type="ARBA" id="ARBA00007197"/>
    </source>
</evidence>
<dbReference type="Gene3D" id="3.90.1110.10">
    <property type="entry name" value="RNA polymerase Rpb2, domain 2"/>
    <property type="match status" value="1"/>
</dbReference>
<dbReference type="Gene3D" id="2.40.50.150">
    <property type="match status" value="1"/>
</dbReference>
<dbReference type="GO" id="GO:0046872">
    <property type="term" value="F:metal ion binding"/>
    <property type="evidence" value="ECO:0007669"/>
    <property type="project" value="UniProtKB-KW"/>
</dbReference>
<dbReference type="NCBIfam" id="TIGR02013">
    <property type="entry name" value="rpoB"/>
    <property type="match status" value="1"/>
</dbReference>
<dbReference type="InterPro" id="IPR019462">
    <property type="entry name" value="DNA-dir_RNA_pol_bsu_external_1"/>
</dbReference>
<dbReference type="InterPro" id="IPR015712">
    <property type="entry name" value="DNA-dir_RNA_pol_su2"/>
</dbReference>
<comment type="function">
    <text evidence="13">DNA-dependent RNA polymerase catalyzes the transcription of DNA into RNA using the four ribonucleoside triphosphates as substrates.</text>
</comment>
<keyword evidence="5 13" id="KW-0548">Nucleotidyltransferase</keyword>
<dbReference type="Gene3D" id="1.20.5.710">
    <property type="entry name" value="Single helix bin"/>
    <property type="match status" value="1"/>
</dbReference>
<evidence type="ECO:0000256" key="7">
    <source>
        <dbReference type="ARBA" id="ARBA00022833"/>
    </source>
</evidence>
<keyword evidence="7" id="KW-0862">Zinc</keyword>
<dbReference type="CDD" id="cd00387">
    <property type="entry name" value="Ribosomal_L7_L12"/>
    <property type="match status" value="1"/>
</dbReference>
<keyword evidence="9" id="KW-0689">Ribosomal protein</keyword>
<dbReference type="InterPro" id="IPR007080">
    <property type="entry name" value="RNA_pol_Rpb1_1"/>
</dbReference>
<dbReference type="GO" id="GO:0000428">
    <property type="term" value="C:DNA-directed RNA polymerase complex"/>
    <property type="evidence" value="ECO:0007669"/>
    <property type="project" value="UniProtKB-KW"/>
</dbReference>
<dbReference type="GO" id="GO:0006351">
    <property type="term" value="P:DNA-templated transcription"/>
    <property type="evidence" value="ECO:0007669"/>
    <property type="project" value="InterPro"/>
</dbReference>
<dbReference type="InterPro" id="IPR037033">
    <property type="entry name" value="DNA-dir_RNAP_su2_hyb_sf"/>
</dbReference>
<dbReference type="EMBL" id="JXJN01025287">
    <property type="status" value="NOT_ANNOTATED_CDS"/>
    <property type="molecule type" value="Genomic_DNA"/>
</dbReference>
<evidence type="ECO:0000256" key="12">
    <source>
        <dbReference type="ARBA" id="ARBA00048552"/>
    </source>
</evidence>